<protein>
    <submittedName>
        <fullName evidence="1">Uncharacterized protein</fullName>
    </submittedName>
</protein>
<evidence type="ECO:0000313" key="2">
    <source>
        <dbReference type="Proteomes" id="UP000004848"/>
    </source>
</evidence>
<proteinExistence type="predicted"/>
<accession>A0P0S1</accession>
<gene>
    <name evidence="1" type="ORF">SIAM614_01304</name>
</gene>
<dbReference type="Proteomes" id="UP000004848">
    <property type="component" value="Unassembled WGS sequence"/>
</dbReference>
<dbReference type="GeneID" id="68849085"/>
<dbReference type="RefSeq" id="WP_006938650.1">
    <property type="nucleotide sequence ID" value="NZ_AAUW01000021.1"/>
</dbReference>
<dbReference type="EMBL" id="AAUW01000021">
    <property type="protein sequence ID" value="EAV41385.1"/>
    <property type="molecule type" value="Genomic_DNA"/>
</dbReference>
<dbReference type="AlphaFoldDB" id="A0P0S1"/>
<sequence length="206" mass="23394">MQEMEIPYPTFNEALSFFNGSNEAKNRIVNDGRETCFRDRLVTIPSVYNGHVSRLKGKFESSNAQRSQTDLPIKTQGKKIKERLVTQKKPCGIKKEATDVSQNVAKFLFFRQDAEELEIAVDAKNKMDLCIMGVRRCSTSTVATEEFGFSDQKKTSLTGVEPREPESLYIYFENRAKEKSSLETVSNDRDSVDYFSDDGDTLLSID</sequence>
<reference evidence="1 2" key="1">
    <citation type="submission" date="2006-05" db="EMBL/GenBank/DDBJ databases">
        <authorList>
            <person name="King G."/>
            <person name="Ferriera S."/>
            <person name="Johnson J."/>
            <person name="Kravitz S."/>
            <person name="Beeson K."/>
            <person name="Sutton G."/>
            <person name="Rogers Y.-H."/>
            <person name="Friedman R."/>
            <person name="Frazier M."/>
            <person name="Venter J.C."/>
        </authorList>
    </citation>
    <scope>NUCLEOTIDE SEQUENCE [LARGE SCALE GENOMIC DNA]</scope>
    <source>
        <strain evidence="2">ATCC 25650 / DSM 13394 / JCM 20685 / NBRC 16684 / NCIMB 2208 / IAM 12614 / B1</strain>
    </source>
</reference>
<comment type="caution">
    <text evidence="1">The sequence shown here is derived from an EMBL/GenBank/DDBJ whole genome shotgun (WGS) entry which is preliminary data.</text>
</comment>
<organism evidence="1 2">
    <name type="scientific">Roseibium aggregatum (strain ATCC 25650 / DSM 13394 / JCM 20685 / NBRC 16684 / NCIMB 2208 / IAM 12614 / B1)</name>
    <name type="common">Stappia aggregata</name>
    <dbReference type="NCBI Taxonomy" id="384765"/>
    <lineage>
        <taxon>Bacteria</taxon>
        <taxon>Pseudomonadati</taxon>
        <taxon>Pseudomonadota</taxon>
        <taxon>Alphaproteobacteria</taxon>
        <taxon>Hyphomicrobiales</taxon>
        <taxon>Stappiaceae</taxon>
        <taxon>Roseibium</taxon>
    </lineage>
</organism>
<name>A0P0S1_ROSAI</name>
<evidence type="ECO:0000313" key="1">
    <source>
        <dbReference type="EMBL" id="EAV41385.1"/>
    </source>
</evidence>